<dbReference type="Proteomes" id="UP000701801">
    <property type="component" value="Unassembled WGS sequence"/>
</dbReference>
<name>A0A9N9LTA1_9HELO</name>
<keyword evidence="3" id="KW-1185">Reference proteome</keyword>
<proteinExistence type="predicted"/>
<evidence type="ECO:0000313" key="3">
    <source>
        <dbReference type="Proteomes" id="UP000701801"/>
    </source>
</evidence>
<organism evidence="2 3">
    <name type="scientific">Hymenoscyphus albidus</name>
    <dbReference type="NCBI Taxonomy" id="595503"/>
    <lineage>
        <taxon>Eukaryota</taxon>
        <taxon>Fungi</taxon>
        <taxon>Dikarya</taxon>
        <taxon>Ascomycota</taxon>
        <taxon>Pezizomycotina</taxon>
        <taxon>Leotiomycetes</taxon>
        <taxon>Helotiales</taxon>
        <taxon>Helotiaceae</taxon>
        <taxon>Hymenoscyphus</taxon>
    </lineage>
</organism>
<feature type="region of interest" description="Disordered" evidence="1">
    <location>
        <begin position="117"/>
        <end position="144"/>
    </location>
</feature>
<dbReference type="AlphaFoldDB" id="A0A9N9LTA1"/>
<accession>A0A9N9LTA1</accession>
<sequence>MHIKSSNSSLRACEFLTGEELGPALRRRYHALAFSSQWSRNKVRKTSKLGWELLSRSASSCLISPNTRSAQNCLPDVSVYISTELARSANPQAGTAKTSPLLPHKLSVTAKGASLAQFPGDQQTSPHTSNHLSRRPPARTHCGEAANTLIHPYVSTGIL</sequence>
<feature type="compositionally biased region" description="Polar residues" evidence="1">
    <location>
        <begin position="120"/>
        <end position="131"/>
    </location>
</feature>
<reference evidence="2" key="1">
    <citation type="submission" date="2021-07" db="EMBL/GenBank/DDBJ databases">
        <authorList>
            <person name="Durling M."/>
        </authorList>
    </citation>
    <scope>NUCLEOTIDE SEQUENCE</scope>
</reference>
<comment type="caution">
    <text evidence="2">The sequence shown here is derived from an EMBL/GenBank/DDBJ whole genome shotgun (WGS) entry which is preliminary data.</text>
</comment>
<dbReference type="EMBL" id="CAJVRM010000206">
    <property type="protein sequence ID" value="CAG8977151.1"/>
    <property type="molecule type" value="Genomic_DNA"/>
</dbReference>
<gene>
    <name evidence="2" type="ORF">HYALB_00003372</name>
</gene>
<protein>
    <submittedName>
        <fullName evidence="2">Uncharacterized protein</fullName>
    </submittedName>
</protein>
<dbReference type="OrthoDB" id="10462234at2759"/>
<evidence type="ECO:0000256" key="1">
    <source>
        <dbReference type="SAM" id="MobiDB-lite"/>
    </source>
</evidence>
<evidence type="ECO:0000313" key="2">
    <source>
        <dbReference type="EMBL" id="CAG8977151.1"/>
    </source>
</evidence>